<dbReference type="GO" id="GO:0016787">
    <property type="term" value="F:hydrolase activity"/>
    <property type="evidence" value="ECO:0007669"/>
    <property type="project" value="UniProtKB-KW"/>
</dbReference>
<keyword evidence="3 12" id="KW-0235">DNA replication</keyword>
<dbReference type="InterPro" id="IPR027417">
    <property type="entry name" value="P-loop_NTPase"/>
</dbReference>
<dbReference type="GO" id="GO:0003678">
    <property type="term" value="F:DNA helicase activity"/>
    <property type="evidence" value="ECO:0007669"/>
    <property type="project" value="UniProtKB-EC"/>
</dbReference>
<dbReference type="Pfam" id="PF00772">
    <property type="entry name" value="DnaB"/>
    <property type="match status" value="1"/>
</dbReference>
<dbReference type="PROSITE" id="PS51199">
    <property type="entry name" value="SF4_HELICASE"/>
    <property type="match status" value="1"/>
</dbReference>
<evidence type="ECO:0000256" key="1">
    <source>
        <dbReference type="ARBA" id="ARBA00008428"/>
    </source>
</evidence>
<dbReference type="Gene3D" id="1.10.860.10">
    <property type="entry name" value="DNAb Helicase, Chain A"/>
    <property type="match status" value="1"/>
</dbReference>
<proteinExistence type="inferred from homology"/>
<protein>
    <recommendedName>
        <fullName evidence="11 12">Replicative DNA helicase</fullName>
        <ecNumber evidence="11 12">5.6.2.3</ecNumber>
    </recommendedName>
</protein>
<dbReference type="RefSeq" id="WP_370397354.1">
    <property type="nucleotide sequence ID" value="NZ_JALBUT010000007.1"/>
</dbReference>
<keyword evidence="2 12" id="KW-0639">Primosome</keyword>
<dbReference type="PANTHER" id="PTHR30153">
    <property type="entry name" value="REPLICATIVE DNA HELICASE DNAB"/>
    <property type="match status" value="1"/>
</dbReference>
<keyword evidence="4 12" id="KW-0547">Nucleotide-binding</keyword>
<organism evidence="15 16">
    <name type="scientific">Intestinicryptomonas porci</name>
    <dbReference type="NCBI Taxonomy" id="2926320"/>
    <lineage>
        <taxon>Bacteria</taxon>
        <taxon>Pseudomonadati</taxon>
        <taxon>Verrucomicrobiota</taxon>
        <taxon>Opitutia</taxon>
        <taxon>Opitutales</taxon>
        <taxon>Intestinicryptomonaceae</taxon>
        <taxon>Intestinicryptomonas</taxon>
    </lineage>
</organism>
<dbReference type="EC" id="5.6.2.3" evidence="11 12"/>
<keyword evidence="5 12" id="KW-0378">Hydrolase</keyword>
<reference evidence="15 16" key="1">
    <citation type="submission" date="2022-03" db="EMBL/GenBank/DDBJ databases">
        <title>Novel taxa within the pig intestine.</title>
        <authorList>
            <person name="Wylensek D."/>
            <person name="Bishof K."/>
            <person name="Afrizal A."/>
            <person name="Clavel T."/>
        </authorList>
    </citation>
    <scope>NUCLEOTIDE SEQUENCE [LARGE SCALE GENOMIC DNA]</scope>
    <source>
        <strain evidence="15 16">CLA-KB-P66</strain>
    </source>
</reference>
<dbReference type="Pfam" id="PF03796">
    <property type="entry name" value="DnaB_C"/>
    <property type="match status" value="1"/>
</dbReference>
<evidence type="ECO:0000256" key="6">
    <source>
        <dbReference type="ARBA" id="ARBA00022806"/>
    </source>
</evidence>
<comment type="similarity">
    <text evidence="1 12">Belongs to the helicase family. DnaB subfamily.</text>
</comment>
<dbReference type="SUPFAM" id="SSF48024">
    <property type="entry name" value="N-terminal domain of DnaB helicase"/>
    <property type="match status" value="1"/>
</dbReference>
<comment type="function">
    <text evidence="12">The main replicative DNA helicase, it participates in initiation and elongation during chromosome replication. Travels ahead of the DNA replisome, separating dsDNA into templates for DNA synthesis. A processive ATP-dependent 5'-3' DNA helicase it has DNA-dependent ATPase activity.</text>
</comment>
<keyword evidence="8 12" id="KW-0238">DNA-binding</keyword>
<dbReference type="InterPro" id="IPR007693">
    <property type="entry name" value="DNA_helicase_DnaB-like_N"/>
</dbReference>
<sequence length="484" mass="54344">MEDFSPKKVGTSRKSAAQNTEKKRAEVLLGRELPNNIDAEQGLLASMIIDKSREVLNVCIESKLNENYFYVAAHRKIYKALVALHNESKPIDEIVLTDKLESMGELENVGGIQKINEIAGRIETYAHFKQWLKIVREKYFLRTLILTCYDTIENANSNTDSLDVFLEKVEGKILGISQDRISDSAQKVSEKIDSAMSMVKKIIESRGDIMGIPTGFTELDKLTRGLHGGEMIVVAGRPGTGKTSIALNIAENAVFNKRAPVPTLVFSLEMSTEQLLMRMLCSRGNINQFLLRNGRVQNIQVNDIVSAGKELRDAPLWIDDSADINILEIRAKARRLKQQHNIGLIVLDYLQLLKPIDSRIPREQQIAEMSRGMKAMAKELDVPVIVLAQLNRSTEKENRDPRASDLRESGAIEQDADVILLLNWLTSKEASKQDVDGTVASNNSNKLVKLIIAKQRSGPTGDITLLFNRDITKYQNYQKHDDVY</sequence>
<evidence type="ECO:0000256" key="13">
    <source>
        <dbReference type="SAM" id="MobiDB-lite"/>
    </source>
</evidence>
<dbReference type="InterPro" id="IPR003593">
    <property type="entry name" value="AAA+_ATPase"/>
</dbReference>
<dbReference type="InterPro" id="IPR007692">
    <property type="entry name" value="DNA_helicase_DnaB"/>
</dbReference>
<accession>A0ABU4WIQ6</accession>
<evidence type="ECO:0000256" key="10">
    <source>
        <dbReference type="ARBA" id="ARBA00048954"/>
    </source>
</evidence>
<keyword evidence="16" id="KW-1185">Reference proteome</keyword>
<keyword evidence="6 12" id="KW-0347">Helicase</keyword>
<name>A0ABU4WIQ6_9BACT</name>
<dbReference type="NCBIfam" id="TIGR00665">
    <property type="entry name" value="DnaB"/>
    <property type="match status" value="1"/>
</dbReference>
<evidence type="ECO:0000256" key="11">
    <source>
        <dbReference type="NCBIfam" id="TIGR00665"/>
    </source>
</evidence>
<comment type="caution">
    <text evidence="15">The sequence shown here is derived from an EMBL/GenBank/DDBJ whole genome shotgun (WGS) entry which is preliminary data.</text>
</comment>
<dbReference type="EMBL" id="JALBUT010000007">
    <property type="protein sequence ID" value="MDX8415901.1"/>
    <property type="molecule type" value="Genomic_DNA"/>
</dbReference>
<evidence type="ECO:0000259" key="14">
    <source>
        <dbReference type="PROSITE" id="PS51199"/>
    </source>
</evidence>
<keyword evidence="9" id="KW-0413">Isomerase</keyword>
<dbReference type="SMART" id="SM00382">
    <property type="entry name" value="AAA"/>
    <property type="match status" value="1"/>
</dbReference>
<feature type="domain" description="SF4 helicase" evidence="14">
    <location>
        <begin position="205"/>
        <end position="481"/>
    </location>
</feature>
<feature type="region of interest" description="Disordered" evidence="13">
    <location>
        <begin position="1"/>
        <end position="21"/>
    </location>
</feature>
<evidence type="ECO:0000256" key="7">
    <source>
        <dbReference type="ARBA" id="ARBA00022840"/>
    </source>
</evidence>
<evidence type="ECO:0000256" key="12">
    <source>
        <dbReference type="RuleBase" id="RU362085"/>
    </source>
</evidence>
<dbReference type="InterPro" id="IPR016136">
    <property type="entry name" value="DNA_helicase_N/primase_C"/>
</dbReference>
<evidence type="ECO:0000256" key="9">
    <source>
        <dbReference type="ARBA" id="ARBA00023235"/>
    </source>
</evidence>
<gene>
    <name evidence="15" type="primary">dnaB</name>
    <name evidence="15" type="ORF">MOX91_06900</name>
</gene>
<evidence type="ECO:0000256" key="5">
    <source>
        <dbReference type="ARBA" id="ARBA00022801"/>
    </source>
</evidence>
<dbReference type="InterPro" id="IPR007694">
    <property type="entry name" value="DNA_helicase_DnaB-like_C"/>
</dbReference>
<dbReference type="SUPFAM" id="SSF52540">
    <property type="entry name" value="P-loop containing nucleoside triphosphate hydrolases"/>
    <property type="match status" value="1"/>
</dbReference>
<dbReference type="InterPro" id="IPR036185">
    <property type="entry name" value="DNA_heli_DnaB-like_N_sf"/>
</dbReference>
<evidence type="ECO:0000256" key="3">
    <source>
        <dbReference type="ARBA" id="ARBA00022705"/>
    </source>
</evidence>
<dbReference type="Proteomes" id="UP001275932">
    <property type="component" value="Unassembled WGS sequence"/>
</dbReference>
<evidence type="ECO:0000256" key="8">
    <source>
        <dbReference type="ARBA" id="ARBA00023125"/>
    </source>
</evidence>
<dbReference type="Gene3D" id="3.40.50.300">
    <property type="entry name" value="P-loop containing nucleotide triphosphate hydrolases"/>
    <property type="match status" value="1"/>
</dbReference>
<evidence type="ECO:0000313" key="16">
    <source>
        <dbReference type="Proteomes" id="UP001275932"/>
    </source>
</evidence>
<keyword evidence="7 12" id="KW-0067">ATP-binding</keyword>
<dbReference type="CDD" id="cd00984">
    <property type="entry name" value="DnaB_C"/>
    <property type="match status" value="1"/>
</dbReference>
<evidence type="ECO:0000256" key="2">
    <source>
        <dbReference type="ARBA" id="ARBA00022515"/>
    </source>
</evidence>
<evidence type="ECO:0000313" key="15">
    <source>
        <dbReference type="EMBL" id="MDX8415901.1"/>
    </source>
</evidence>
<dbReference type="PANTHER" id="PTHR30153:SF2">
    <property type="entry name" value="REPLICATIVE DNA HELICASE"/>
    <property type="match status" value="1"/>
</dbReference>
<evidence type="ECO:0000256" key="4">
    <source>
        <dbReference type="ARBA" id="ARBA00022741"/>
    </source>
</evidence>
<comment type="catalytic activity">
    <reaction evidence="10 12">
        <text>ATP + H2O = ADP + phosphate + H(+)</text>
        <dbReference type="Rhea" id="RHEA:13065"/>
        <dbReference type="ChEBI" id="CHEBI:15377"/>
        <dbReference type="ChEBI" id="CHEBI:15378"/>
        <dbReference type="ChEBI" id="CHEBI:30616"/>
        <dbReference type="ChEBI" id="CHEBI:43474"/>
        <dbReference type="ChEBI" id="CHEBI:456216"/>
        <dbReference type="EC" id="5.6.2.3"/>
    </reaction>
</comment>